<sequence length="66" mass="7066">MIRLAITVQGVVQGVGFRPFVHAAAMGWWDGYAIAPTGSASRWRGQFPGWRTSGSPSSVKLRPPPG</sequence>
<comment type="caution">
    <text evidence="5">The sequence shown here is derived from an EMBL/GenBank/DDBJ whole genome shotgun (WGS) entry which is preliminary data.</text>
</comment>
<evidence type="ECO:0000313" key="6">
    <source>
        <dbReference type="Proteomes" id="UP000028725"/>
    </source>
</evidence>
<organism evidence="5 6">
    <name type="scientific">Hyalangium minutum</name>
    <dbReference type="NCBI Taxonomy" id="394096"/>
    <lineage>
        <taxon>Bacteria</taxon>
        <taxon>Pseudomonadati</taxon>
        <taxon>Myxococcota</taxon>
        <taxon>Myxococcia</taxon>
        <taxon>Myxococcales</taxon>
        <taxon>Cystobacterineae</taxon>
        <taxon>Archangiaceae</taxon>
        <taxon>Hyalangium</taxon>
    </lineage>
</organism>
<evidence type="ECO:0000313" key="5">
    <source>
        <dbReference type="EMBL" id="KFE67080.1"/>
    </source>
</evidence>
<evidence type="ECO:0000256" key="3">
    <source>
        <dbReference type="SAM" id="MobiDB-lite"/>
    </source>
</evidence>
<dbReference type="PATRIC" id="fig|394096.3.peg.4474"/>
<reference evidence="5 6" key="1">
    <citation type="submission" date="2014-04" db="EMBL/GenBank/DDBJ databases">
        <title>Genome assembly of Hyalangium minutum DSM 14724.</title>
        <authorList>
            <person name="Sharma G."/>
            <person name="Subramanian S."/>
        </authorList>
    </citation>
    <scope>NUCLEOTIDE SEQUENCE [LARGE SCALE GENOMIC DNA]</scope>
    <source>
        <strain evidence="5 6">DSM 14724</strain>
    </source>
</reference>
<protein>
    <recommendedName>
        <fullName evidence="4">Acylphosphatase-like domain-containing protein</fullName>
    </recommendedName>
</protein>
<dbReference type="InterPro" id="IPR017968">
    <property type="entry name" value="Acylphosphatase_CS"/>
</dbReference>
<dbReference type="Proteomes" id="UP000028725">
    <property type="component" value="Unassembled WGS sequence"/>
</dbReference>
<dbReference type="PROSITE" id="PS51160">
    <property type="entry name" value="ACYLPHOSPHATASE_3"/>
    <property type="match status" value="1"/>
</dbReference>
<gene>
    <name evidence="5" type="ORF">DB31_8433</name>
</gene>
<proteinExistence type="inferred from homology"/>
<comment type="similarity">
    <text evidence="2">Belongs to the acylphosphatase family.</text>
</comment>
<keyword evidence="6" id="KW-1185">Reference proteome</keyword>
<dbReference type="Pfam" id="PF00708">
    <property type="entry name" value="Acylphosphatase"/>
    <property type="match status" value="1"/>
</dbReference>
<accession>A0A085WHB7</accession>
<evidence type="ECO:0000259" key="4">
    <source>
        <dbReference type="PROSITE" id="PS51160"/>
    </source>
</evidence>
<name>A0A085WHB7_9BACT</name>
<evidence type="ECO:0000256" key="1">
    <source>
        <dbReference type="PROSITE-ProRule" id="PRU00520"/>
    </source>
</evidence>
<feature type="region of interest" description="Disordered" evidence="3">
    <location>
        <begin position="45"/>
        <end position="66"/>
    </location>
</feature>
<dbReference type="Gene3D" id="3.30.70.100">
    <property type="match status" value="1"/>
</dbReference>
<dbReference type="InterPro" id="IPR001792">
    <property type="entry name" value="Acylphosphatase-like_dom"/>
</dbReference>
<evidence type="ECO:0000256" key="2">
    <source>
        <dbReference type="RuleBase" id="RU004168"/>
    </source>
</evidence>
<dbReference type="AlphaFoldDB" id="A0A085WHB7"/>
<dbReference type="SUPFAM" id="SSF54975">
    <property type="entry name" value="Acylphosphatase/BLUF domain-like"/>
    <property type="match status" value="1"/>
</dbReference>
<comment type="caution">
    <text evidence="1">Lacks conserved residue(s) required for the propagation of feature annotation.</text>
</comment>
<dbReference type="EMBL" id="JMCB01000008">
    <property type="protein sequence ID" value="KFE67080.1"/>
    <property type="molecule type" value="Genomic_DNA"/>
</dbReference>
<dbReference type="PROSITE" id="PS00150">
    <property type="entry name" value="ACYLPHOSPHATASE_1"/>
    <property type="match status" value="1"/>
</dbReference>
<dbReference type="InterPro" id="IPR036046">
    <property type="entry name" value="Acylphosphatase-like_dom_sf"/>
</dbReference>
<feature type="domain" description="Acylphosphatase-like" evidence="4">
    <location>
        <begin position="3"/>
        <end position="66"/>
    </location>
</feature>